<evidence type="ECO:0000313" key="3">
    <source>
        <dbReference type="Proteomes" id="UP000070700"/>
    </source>
</evidence>
<evidence type="ECO:0000256" key="1">
    <source>
        <dbReference type="SAM" id="Phobius"/>
    </source>
</evidence>
<dbReference type="GeneID" id="28827579"/>
<proteinExistence type="predicted"/>
<feature type="transmembrane region" description="Helical" evidence="1">
    <location>
        <begin position="57"/>
        <end position="77"/>
    </location>
</feature>
<keyword evidence="1" id="KW-0812">Transmembrane</keyword>
<dbReference type="OrthoDB" id="2448307at2759"/>
<dbReference type="Proteomes" id="UP000070700">
    <property type="component" value="Unassembled WGS sequence"/>
</dbReference>
<sequence>MFYRPTSVWSWILVAATVIETGLLCSKGFKMGCRIFTRYRVSLNLVPDRTITAEVKAVPTFLSLLIFGFIYQALLLYDTLSQRNMIQLGGLCAYSASLCVYTILQIQQVEKVVIVLETAAGPATLINMKHLTYANASLTGLYTAIIICVSFKLYGEFQWTIYRQLNADLAMQKRYFTFKIFTSILKFDLFYFLGFVIQMLVVVTGLANFEFVLTVASIPFIILTLMVSTWFMRRENITGMLVVLILEVLHTALLAFYVFKLVRIYQPSHAESYLPVRKNVSSFGFLTIMLSVVTIGVAIKCMANFNKGLKGHITNQRLAWKLLEDHEIEMMEFDDRR</sequence>
<dbReference type="KEGG" id="psco:LY89DRAFT_710737"/>
<reference evidence="2 3" key="1">
    <citation type="submission" date="2015-10" db="EMBL/GenBank/DDBJ databases">
        <title>Full genome of DAOMC 229536 Phialocephala scopiformis, a fungal endophyte of spruce producing the potent anti-insectan compound rugulosin.</title>
        <authorList>
            <consortium name="DOE Joint Genome Institute"/>
            <person name="Walker A.K."/>
            <person name="Frasz S.L."/>
            <person name="Seifert K.A."/>
            <person name="Miller J.D."/>
            <person name="Mondo S.J."/>
            <person name="Labutti K."/>
            <person name="Lipzen A."/>
            <person name="Dockter R."/>
            <person name="Kennedy M."/>
            <person name="Grigoriev I.V."/>
            <person name="Spatafora J.W."/>
        </authorList>
    </citation>
    <scope>NUCLEOTIDE SEQUENCE [LARGE SCALE GENOMIC DNA]</scope>
    <source>
        <strain evidence="2 3">CBS 120377</strain>
    </source>
</reference>
<feature type="transmembrane region" description="Helical" evidence="1">
    <location>
        <begin position="239"/>
        <end position="259"/>
    </location>
</feature>
<feature type="transmembrane region" description="Helical" evidence="1">
    <location>
        <begin position="6"/>
        <end position="25"/>
    </location>
</feature>
<dbReference type="PANTHER" id="PTHR34391">
    <property type="entry name" value="UPF0658 GOLGI APPARATUS MEMBRANE PROTEIN C1952.10C-RELATED"/>
    <property type="match status" value="1"/>
</dbReference>
<keyword evidence="1" id="KW-1133">Transmembrane helix</keyword>
<dbReference type="InterPro" id="IPR040410">
    <property type="entry name" value="UPF0658_Golgi"/>
</dbReference>
<dbReference type="AlphaFoldDB" id="A0A132BEN3"/>
<dbReference type="RefSeq" id="XP_018064824.1">
    <property type="nucleotide sequence ID" value="XM_018217853.1"/>
</dbReference>
<dbReference type="InParanoid" id="A0A132BEN3"/>
<dbReference type="GO" id="GO:0005794">
    <property type="term" value="C:Golgi apparatus"/>
    <property type="evidence" value="ECO:0007669"/>
    <property type="project" value="TreeGrafter"/>
</dbReference>
<evidence type="ECO:0000313" key="2">
    <source>
        <dbReference type="EMBL" id="KUJ10469.1"/>
    </source>
</evidence>
<name>A0A132BEN3_MOLSC</name>
<gene>
    <name evidence="2" type="ORF">LY89DRAFT_710737</name>
</gene>
<feature type="transmembrane region" description="Helical" evidence="1">
    <location>
        <begin position="279"/>
        <end position="299"/>
    </location>
</feature>
<feature type="transmembrane region" description="Helical" evidence="1">
    <location>
        <begin position="213"/>
        <end position="232"/>
    </location>
</feature>
<dbReference type="EMBL" id="KQ947429">
    <property type="protein sequence ID" value="KUJ10469.1"/>
    <property type="molecule type" value="Genomic_DNA"/>
</dbReference>
<protein>
    <submittedName>
        <fullName evidence="2">Uncharacterized protein</fullName>
    </submittedName>
</protein>
<keyword evidence="3" id="KW-1185">Reference proteome</keyword>
<organism evidence="2 3">
    <name type="scientific">Mollisia scopiformis</name>
    <name type="common">Conifer needle endophyte fungus</name>
    <name type="synonym">Phialocephala scopiformis</name>
    <dbReference type="NCBI Taxonomy" id="149040"/>
    <lineage>
        <taxon>Eukaryota</taxon>
        <taxon>Fungi</taxon>
        <taxon>Dikarya</taxon>
        <taxon>Ascomycota</taxon>
        <taxon>Pezizomycotina</taxon>
        <taxon>Leotiomycetes</taxon>
        <taxon>Helotiales</taxon>
        <taxon>Mollisiaceae</taxon>
        <taxon>Mollisia</taxon>
    </lineage>
</organism>
<feature type="transmembrane region" description="Helical" evidence="1">
    <location>
        <begin position="133"/>
        <end position="154"/>
    </location>
</feature>
<accession>A0A132BEN3</accession>
<dbReference type="PANTHER" id="PTHR34391:SF1">
    <property type="entry name" value="UPF0658 GOLGI APPARATUS MEMBRANE PROTEIN C1952.10C-RELATED"/>
    <property type="match status" value="1"/>
</dbReference>
<keyword evidence="1" id="KW-0472">Membrane</keyword>